<protein>
    <submittedName>
        <fullName evidence="6">Serine/threonine-protein phosphatase 6 regulatory ankyrin repeat subunit A</fullName>
    </submittedName>
</protein>
<dbReference type="Pfam" id="PF07525">
    <property type="entry name" value="SOCS_box"/>
    <property type="match status" value="1"/>
</dbReference>
<dbReference type="InterPro" id="IPR001496">
    <property type="entry name" value="SOCS_box"/>
</dbReference>
<evidence type="ECO:0000259" key="4">
    <source>
        <dbReference type="PROSITE" id="PS50225"/>
    </source>
</evidence>
<dbReference type="InterPro" id="IPR036770">
    <property type="entry name" value="Ankyrin_rpt-contain_sf"/>
</dbReference>
<organism evidence="5 6">
    <name type="scientific">Lingula anatina</name>
    <name type="common">Brachiopod</name>
    <name type="synonym">Lingula unguis</name>
    <dbReference type="NCBI Taxonomy" id="7574"/>
    <lineage>
        <taxon>Eukaryota</taxon>
        <taxon>Metazoa</taxon>
        <taxon>Spiralia</taxon>
        <taxon>Lophotrochozoa</taxon>
        <taxon>Brachiopoda</taxon>
        <taxon>Linguliformea</taxon>
        <taxon>Lingulata</taxon>
        <taxon>Lingulida</taxon>
        <taxon>Linguloidea</taxon>
        <taxon>Lingulidae</taxon>
        <taxon>Lingula</taxon>
    </lineage>
</organism>
<dbReference type="PROSITE" id="PS50088">
    <property type="entry name" value="ANK_REPEAT"/>
    <property type="match status" value="5"/>
</dbReference>
<sequence length="401" mass="43801">MSSVLDAVQSNSARILQLLIAIPGSIRQKELDRALLQAAKLGYHECALHLLQAGADPDFSDASSNSPLKISVENGHTQVAKVLIAAECDINKRTNSGSTALHFAARYGKCDSVDLLLAANVNPTIRDSAGNTPLISAAKAQQVPVMRRLLQVKCAINAKNKEGMTALHYACLTGMGVELLINAGADLNVKDTVGNTPIIIAATEGLCKTIRKLCLANCDVNLCNTDQQRTALHYMAMKGHVECVEELLYAGAHPDIPDAGGCTPLWHAINRNQIGVAKLLLRSNCGFGFKNYSFKCDTSMLQLALEKGHPEIVKMLVIAGCDSHRLGIWLANENIEQVIRENVGLWDWLQEMAATPNTLKQLCRLCVREAMNHEVICKTEHLFLPQAMKDYIALKELDDYH</sequence>
<dbReference type="PROSITE" id="PS50225">
    <property type="entry name" value="SOCS"/>
    <property type="match status" value="1"/>
</dbReference>
<accession>A0A1S3K384</accession>
<dbReference type="InterPro" id="IPR002110">
    <property type="entry name" value="Ankyrin_rpt"/>
</dbReference>
<dbReference type="GO" id="GO:0035556">
    <property type="term" value="P:intracellular signal transduction"/>
    <property type="evidence" value="ECO:0007669"/>
    <property type="project" value="InterPro"/>
</dbReference>
<dbReference type="InterPro" id="IPR036036">
    <property type="entry name" value="SOCS_box-like_dom_sf"/>
</dbReference>
<dbReference type="PANTHER" id="PTHR24171">
    <property type="entry name" value="ANKYRIN REPEAT DOMAIN-CONTAINING PROTEIN 39-RELATED"/>
    <property type="match status" value="1"/>
</dbReference>
<reference evidence="6" key="1">
    <citation type="submission" date="2025-08" db="UniProtKB">
        <authorList>
            <consortium name="RefSeq"/>
        </authorList>
    </citation>
    <scope>IDENTIFICATION</scope>
    <source>
        <tissue evidence="6">Gonads</tissue>
    </source>
</reference>
<keyword evidence="1" id="KW-0677">Repeat</keyword>
<dbReference type="SUPFAM" id="SSF158235">
    <property type="entry name" value="SOCS box-like"/>
    <property type="match status" value="1"/>
</dbReference>
<dbReference type="InParanoid" id="A0A1S3K384"/>
<feature type="repeat" description="ANK" evidence="3">
    <location>
        <begin position="129"/>
        <end position="161"/>
    </location>
</feature>
<dbReference type="KEGG" id="lak:106178448"/>
<gene>
    <name evidence="6" type="primary">LOC106178448</name>
</gene>
<dbReference type="SMART" id="SM00248">
    <property type="entry name" value="ANK"/>
    <property type="match status" value="9"/>
</dbReference>
<dbReference type="PROSITE" id="PS50297">
    <property type="entry name" value="ANK_REP_REGION"/>
    <property type="match status" value="3"/>
</dbReference>
<feature type="repeat" description="ANK" evidence="3">
    <location>
        <begin position="96"/>
        <end position="128"/>
    </location>
</feature>
<dbReference type="CDD" id="cd03716">
    <property type="entry name" value="SOCS_ASB_like"/>
    <property type="match status" value="1"/>
</dbReference>
<evidence type="ECO:0000256" key="1">
    <source>
        <dbReference type="ARBA" id="ARBA00022737"/>
    </source>
</evidence>
<name>A0A1S3K384_LINAN</name>
<dbReference type="Pfam" id="PF12796">
    <property type="entry name" value="Ank_2"/>
    <property type="match status" value="3"/>
</dbReference>
<dbReference type="STRING" id="7574.A0A1S3K384"/>
<dbReference type="RefSeq" id="XP_013417088.1">
    <property type="nucleotide sequence ID" value="XM_013561634.1"/>
</dbReference>
<dbReference type="Gene3D" id="1.25.40.20">
    <property type="entry name" value="Ankyrin repeat-containing domain"/>
    <property type="match status" value="3"/>
</dbReference>
<dbReference type="SMART" id="SM00969">
    <property type="entry name" value="SOCS_box"/>
    <property type="match status" value="1"/>
</dbReference>
<evidence type="ECO:0000256" key="2">
    <source>
        <dbReference type="ARBA" id="ARBA00023043"/>
    </source>
</evidence>
<feature type="repeat" description="ANK" evidence="3">
    <location>
        <begin position="227"/>
        <end position="259"/>
    </location>
</feature>
<dbReference type="GeneID" id="106178448"/>
<dbReference type="OMA" id="ICRKWIR"/>
<feature type="repeat" description="ANK" evidence="3">
    <location>
        <begin position="63"/>
        <end position="95"/>
    </location>
</feature>
<feature type="repeat" description="ANK" evidence="3">
    <location>
        <begin position="162"/>
        <end position="192"/>
    </location>
</feature>
<dbReference type="AlphaFoldDB" id="A0A1S3K384"/>
<evidence type="ECO:0000313" key="5">
    <source>
        <dbReference type="Proteomes" id="UP000085678"/>
    </source>
</evidence>
<dbReference type="Gene3D" id="1.10.750.20">
    <property type="entry name" value="SOCS box"/>
    <property type="match status" value="1"/>
</dbReference>
<keyword evidence="5" id="KW-1185">Reference proteome</keyword>
<evidence type="ECO:0000256" key="3">
    <source>
        <dbReference type="PROSITE-ProRule" id="PRU00023"/>
    </source>
</evidence>
<dbReference type="Proteomes" id="UP000085678">
    <property type="component" value="Unplaced"/>
</dbReference>
<keyword evidence="2 3" id="KW-0040">ANK repeat</keyword>
<dbReference type="OrthoDB" id="6282926at2759"/>
<evidence type="ECO:0000313" key="6">
    <source>
        <dbReference type="RefSeq" id="XP_013417088.1"/>
    </source>
</evidence>
<proteinExistence type="predicted"/>
<feature type="domain" description="SOCS box" evidence="4">
    <location>
        <begin position="349"/>
        <end position="398"/>
    </location>
</feature>
<dbReference type="SUPFAM" id="SSF48403">
    <property type="entry name" value="Ankyrin repeat"/>
    <property type="match status" value="1"/>
</dbReference>
<dbReference type="PRINTS" id="PR01415">
    <property type="entry name" value="ANKYRIN"/>
</dbReference>